<evidence type="ECO:0000313" key="4">
    <source>
        <dbReference type="Proteomes" id="UP001595778"/>
    </source>
</evidence>
<dbReference type="PANTHER" id="PTHR43777:SF1">
    <property type="entry name" value="MOLYBDENUM COFACTOR CYTIDYLYLTRANSFERASE"/>
    <property type="match status" value="1"/>
</dbReference>
<feature type="region of interest" description="Disordered" evidence="1">
    <location>
        <begin position="213"/>
        <end position="234"/>
    </location>
</feature>
<dbReference type="RefSeq" id="WP_286399164.1">
    <property type="nucleotide sequence ID" value="NZ_JBHSDQ010000004.1"/>
</dbReference>
<feature type="region of interest" description="Disordered" evidence="1">
    <location>
        <begin position="152"/>
        <end position="174"/>
    </location>
</feature>
<dbReference type="CDD" id="cd04182">
    <property type="entry name" value="GT_2_like_f"/>
    <property type="match status" value="1"/>
</dbReference>
<dbReference type="GO" id="GO:0016491">
    <property type="term" value="F:oxidoreductase activity"/>
    <property type="evidence" value="ECO:0007669"/>
    <property type="project" value="UniProtKB-KW"/>
</dbReference>
<organism evidence="3 4">
    <name type="scientific">Arthrobacter sedimenti</name>
    <dbReference type="NCBI Taxonomy" id="2694931"/>
    <lineage>
        <taxon>Bacteria</taxon>
        <taxon>Bacillati</taxon>
        <taxon>Actinomycetota</taxon>
        <taxon>Actinomycetes</taxon>
        <taxon>Micrococcales</taxon>
        <taxon>Micrococcaceae</taxon>
        <taxon>Arthrobacter</taxon>
    </lineage>
</organism>
<dbReference type="InterPro" id="IPR054799">
    <property type="entry name" value="NboR"/>
</dbReference>
<feature type="compositionally biased region" description="Basic and acidic residues" evidence="1">
    <location>
        <begin position="154"/>
        <end position="167"/>
    </location>
</feature>
<dbReference type="InterPro" id="IPR029044">
    <property type="entry name" value="Nucleotide-diphossugar_trans"/>
</dbReference>
<comment type="caution">
    <text evidence="3">The sequence shown here is derived from an EMBL/GenBank/DDBJ whole genome shotgun (WGS) entry which is preliminary data.</text>
</comment>
<proteinExistence type="predicted"/>
<dbReference type="PANTHER" id="PTHR43777">
    <property type="entry name" value="MOLYBDENUM COFACTOR CYTIDYLYLTRANSFERASE"/>
    <property type="match status" value="1"/>
</dbReference>
<sequence>MKNTDAPGPAGPTGHGVIGVVLAAGAGTRLGLGPKALLPYRGRPLVESVANTLLDGGCREVVVVLGAGASEVQSVAGLDRFRVVKNPEWQTGMGSSFLLGNRAADPGSHVLIALVDQPGLTRETVARLLARHRTGRITAAAYRRAFAEGALTDHSGRKDNSAGHGDNRQAGQLRRGHPLLIDASLREAVCATVTGDAGARGFLRSHPDLVDEVDCSDQSTGEDVDTPDQLGLLR</sequence>
<dbReference type="Pfam" id="PF12804">
    <property type="entry name" value="NTP_transf_3"/>
    <property type="match status" value="1"/>
</dbReference>
<evidence type="ECO:0000313" key="3">
    <source>
        <dbReference type="EMBL" id="MFC4396519.1"/>
    </source>
</evidence>
<reference evidence="4" key="1">
    <citation type="journal article" date="2019" name="Int. J. Syst. Evol. Microbiol.">
        <title>The Global Catalogue of Microorganisms (GCM) 10K type strain sequencing project: providing services to taxonomists for standard genome sequencing and annotation.</title>
        <authorList>
            <consortium name="The Broad Institute Genomics Platform"/>
            <consortium name="The Broad Institute Genome Sequencing Center for Infectious Disease"/>
            <person name="Wu L."/>
            <person name="Ma J."/>
        </authorList>
    </citation>
    <scope>NUCLEOTIDE SEQUENCE [LARGE SCALE GENOMIC DNA]</scope>
    <source>
        <strain evidence="4">PJ61</strain>
    </source>
</reference>
<dbReference type="InterPro" id="IPR025877">
    <property type="entry name" value="MobA-like_NTP_Trfase"/>
</dbReference>
<dbReference type="NCBIfam" id="NF045782">
    <property type="entry name" value="NicBOxredNboR"/>
    <property type="match status" value="1"/>
</dbReference>
<keyword evidence="4" id="KW-1185">Reference proteome</keyword>
<feature type="compositionally biased region" description="Acidic residues" evidence="1">
    <location>
        <begin position="213"/>
        <end position="226"/>
    </location>
</feature>
<dbReference type="EC" id="1.1.1.328" evidence="3"/>
<gene>
    <name evidence="3" type="primary">nboR</name>
    <name evidence="3" type="ORF">ACFO0G_10505</name>
</gene>
<dbReference type="SUPFAM" id="SSF53448">
    <property type="entry name" value="Nucleotide-diphospho-sugar transferases"/>
    <property type="match status" value="1"/>
</dbReference>
<dbReference type="EMBL" id="JBHSDQ010000004">
    <property type="protein sequence ID" value="MFC4396519.1"/>
    <property type="molecule type" value="Genomic_DNA"/>
</dbReference>
<feature type="domain" description="MobA-like NTP transferase" evidence="2">
    <location>
        <begin position="19"/>
        <end position="207"/>
    </location>
</feature>
<evidence type="ECO:0000259" key="2">
    <source>
        <dbReference type="Pfam" id="PF12804"/>
    </source>
</evidence>
<accession>A0ABV8WJ38</accession>
<dbReference type="Proteomes" id="UP001595778">
    <property type="component" value="Unassembled WGS sequence"/>
</dbReference>
<protein>
    <submittedName>
        <fullName evidence="3">Nicotine blue oxidoreductase</fullName>
        <ecNumber evidence="3">1.1.1.328</ecNumber>
    </submittedName>
</protein>
<keyword evidence="3" id="KW-0560">Oxidoreductase</keyword>
<dbReference type="Gene3D" id="3.90.550.10">
    <property type="entry name" value="Spore Coat Polysaccharide Biosynthesis Protein SpsA, Chain A"/>
    <property type="match status" value="1"/>
</dbReference>
<evidence type="ECO:0000256" key="1">
    <source>
        <dbReference type="SAM" id="MobiDB-lite"/>
    </source>
</evidence>
<name>A0ABV8WJ38_9MICC</name>